<dbReference type="EMBL" id="QKWP01001672">
    <property type="protein sequence ID" value="RIB07337.1"/>
    <property type="molecule type" value="Genomic_DNA"/>
</dbReference>
<organism evidence="1 2">
    <name type="scientific">Gigaspora rosea</name>
    <dbReference type="NCBI Taxonomy" id="44941"/>
    <lineage>
        <taxon>Eukaryota</taxon>
        <taxon>Fungi</taxon>
        <taxon>Fungi incertae sedis</taxon>
        <taxon>Mucoromycota</taxon>
        <taxon>Glomeromycotina</taxon>
        <taxon>Glomeromycetes</taxon>
        <taxon>Diversisporales</taxon>
        <taxon>Gigasporaceae</taxon>
        <taxon>Gigaspora</taxon>
    </lineage>
</organism>
<reference evidence="1 2" key="1">
    <citation type="submission" date="2018-06" db="EMBL/GenBank/DDBJ databases">
        <title>Comparative genomics reveals the genomic features of Rhizophagus irregularis, R. cerebriforme, R. diaphanum and Gigaspora rosea, and their symbiotic lifestyle signature.</title>
        <authorList>
            <person name="Morin E."/>
            <person name="San Clemente H."/>
            <person name="Chen E.C.H."/>
            <person name="De La Providencia I."/>
            <person name="Hainaut M."/>
            <person name="Kuo A."/>
            <person name="Kohler A."/>
            <person name="Murat C."/>
            <person name="Tang N."/>
            <person name="Roy S."/>
            <person name="Loubradou J."/>
            <person name="Henrissat B."/>
            <person name="Grigoriev I.V."/>
            <person name="Corradi N."/>
            <person name="Roux C."/>
            <person name="Martin F.M."/>
        </authorList>
    </citation>
    <scope>NUCLEOTIDE SEQUENCE [LARGE SCALE GENOMIC DNA]</scope>
    <source>
        <strain evidence="1 2">DAOM 194757</strain>
    </source>
</reference>
<dbReference type="OrthoDB" id="2319250at2759"/>
<protein>
    <submittedName>
        <fullName evidence="1">Uncharacterized protein</fullName>
    </submittedName>
</protein>
<dbReference type="SUPFAM" id="SSF81901">
    <property type="entry name" value="HCP-like"/>
    <property type="match status" value="1"/>
</dbReference>
<evidence type="ECO:0000313" key="1">
    <source>
        <dbReference type="EMBL" id="RIB07337.1"/>
    </source>
</evidence>
<proteinExistence type="predicted"/>
<comment type="caution">
    <text evidence="1">The sequence shown here is derived from an EMBL/GenBank/DDBJ whole genome shotgun (WGS) entry which is preliminary data.</text>
</comment>
<name>A0A397UE35_9GLOM</name>
<dbReference type="Proteomes" id="UP000266673">
    <property type="component" value="Unassembled WGS sequence"/>
</dbReference>
<gene>
    <name evidence="1" type="ORF">C2G38_2214725</name>
</gene>
<sequence length="139" mass="15737">MSNGIQKPNLEGALGKFNNAKEIFVKAEKSYIKNLNETFKVACASDAYELAFKVLQLIQNEGNNFTKSQVKNKMGMRLLGGFGCKQDIEQARELIEEAKQLGLTSARVWISRYGSKTDFGASEVIRYDFVIEKWFIVKI</sequence>
<keyword evidence="2" id="KW-1185">Reference proteome</keyword>
<accession>A0A397UE35</accession>
<evidence type="ECO:0000313" key="2">
    <source>
        <dbReference type="Proteomes" id="UP000266673"/>
    </source>
</evidence>
<dbReference type="AlphaFoldDB" id="A0A397UE35"/>